<evidence type="ECO:0000256" key="1">
    <source>
        <dbReference type="ARBA" id="ARBA00022722"/>
    </source>
</evidence>
<dbReference type="STRING" id="64571.A0A1Y2GDR9"/>
<gene>
    <name evidence="5" type="ORF">BCR41DRAFT_311722</name>
</gene>
<keyword evidence="6" id="KW-1185">Reference proteome</keyword>
<proteinExistence type="predicted"/>
<dbReference type="Gene3D" id="3.30.420.10">
    <property type="entry name" value="Ribonuclease H-like superfamily/Ribonuclease H"/>
    <property type="match status" value="1"/>
</dbReference>
<evidence type="ECO:0000256" key="3">
    <source>
        <dbReference type="ARBA" id="ARBA00022839"/>
    </source>
</evidence>
<keyword evidence="1" id="KW-0540">Nuclease</keyword>
<comment type="caution">
    <text evidence="5">The sequence shown here is derived from an EMBL/GenBank/DDBJ whole genome shotgun (WGS) entry which is preliminary data.</text>
</comment>
<dbReference type="PANTHER" id="PTHR23044:SF61">
    <property type="entry name" value="3'-5' EXORIBONUCLEASE 1-RELATED"/>
    <property type="match status" value="1"/>
</dbReference>
<evidence type="ECO:0000256" key="2">
    <source>
        <dbReference type="ARBA" id="ARBA00022801"/>
    </source>
</evidence>
<dbReference type="FunCoup" id="A0A1Y2GDR9">
    <property type="interactions" value="283"/>
</dbReference>
<dbReference type="GO" id="GO:0003676">
    <property type="term" value="F:nucleic acid binding"/>
    <property type="evidence" value="ECO:0007669"/>
    <property type="project" value="InterPro"/>
</dbReference>
<dbReference type="Pfam" id="PF00929">
    <property type="entry name" value="RNase_T"/>
    <property type="match status" value="1"/>
</dbReference>
<keyword evidence="3" id="KW-0269">Exonuclease</keyword>
<keyword evidence="2" id="KW-0378">Hydrolase</keyword>
<dbReference type="InterPro" id="IPR036397">
    <property type="entry name" value="RNaseH_sf"/>
</dbReference>
<dbReference type="AlphaFoldDB" id="A0A1Y2GDR9"/>
<dbReference type="OrthoDB" id="448399at2759"/>
<name>A0A1Y2GDR9_9FUNG</name>
<dbReference type="InterPro" id="IPR047201">
    <property type="entry name" value="ERI-1_3'hExo-like"/>
</dbReference>
<dbReference type="SMART" id="SM00479">
    <property type="entry name" value="EXOIII"/>
    <property type="match status" value="1"/>
</dbReference>
<dbReference type="GO" id="GO:0000175">
    <property type="term" value="F:3'-5'-RNA exonuclease activity"/>
    <property type="evidence" value="ECO:0007669"/>
    <property type="project" value="InterPro"/>
</dbReference>
<evidence type="ECO:0000313" key="5">
    <source>
        <dbReference type="EMBL" id="ORZ06289.1"/>
    </source>
</evidence>
<organism evidence="5 6">
    <name type="scientific">Lobosporangium transversale</name>
    <dbReference type="NCBI Taxonomy" id="64571"/>
    <lineage>
        <taxon>Eukaryota</taxon>
        <taxon>Fungi</taxon>
        <taxon>Fungi incertae sedis</taxon>
        <taxon>Mucoromycota</taxon>
        <taxon>Mortierellomycotina</taxon>
        <taxon>Mortierellomycetes</taxon>
        <taxon>Mortierellales</taxon>
        <taxon>Mortierellaceae</taxon>
        <taxon>Lobosporangium</taxon>
    </lineage>
</organism>
<dbReference type="InterPro" id="IPR012337">
    <property type="entry name" value="RNaseH-like_sf"/>
</dbReference>
<dbReference type="InterPro" id="IPR013520">
    <property type="entry name" value="Ribonucl_H"/>
</dbReference>
<dbReference type="SUPFAM" id="SSF53098">
    <property type="entry name" value="Ribonuclease H-like"/>
    <property type="match status" value="1"/>
</dbReference>
<dbReference type="EMBL" id="MCFF01000046">
    <property type="protein sequence ID" value="ORZ06289.1"/>
    <property type="molecule type" value="Genomic_DNA"/>
</dbReference>
<evidence type="ECO:0000259" key="4">
    <source>
        <dbReference type="SMART" id="SM00479"/>
    </source>
</evidence>
<reference evidence="5 6" key="1">
    <citation type="submission" date="2016-07" db="EMBL/GenBank/DDBJ databases">
        <title>Pervasive Adenine N6-methylation of Active Genes in Fungi.</title>
        <authorList>
            <consortium name="DOE Joint Genome Institute"/>
            <person name="Mondo S.J."/>
            <person name="Dannebaum R.O."/>
            <person name="Kuo R.C."/>
            <person name="Labutti K."/>
            <person name="Haridas S."/>
            <person name="Kuo A."/>
            <person name="Salamov A."/>
            <person name="Ahrendt S.R."/>
            <person name="Lipzen A."/>
            <person name="Sullivan W."/>
            <person name="Andreopoulos W.B."/>
            <person name="Clum A."/>
            <person name="Lindquist E."/>
            <person name="Daum C."/>
            <person name="Ramamoorthy G.K."/>
            <person name="Gryganskyi A."/>
            <person name="Culley D."/>
            <person name="Magnuson J.K."/>
            <person name="James T.Y."/>
            <person name="O'Malley M.A."/>
            <person name="Stajich J.E."/>
            <person name="Spatafora J.W."/>
            <person name="Visel A."/>
            <person name="Grigoriev I.V."/>
        </authorList>
    </citation>
    <scope>NUCLEOTIDE SEQUENCE [LARGE SCALE GENOMIC DNA]</scope>
    <source>
        <strain evidence="5 6">NRRL 3116</strain>
    </source>
</reference>
<dbReference type="InterPro" id="IPR051274">
    <property type="entry name" value="3-5_Exoribonuclease"/>
</dbReference>
<dbReference type="RefSeq" id="XP_021877452.1">
    <property type="nucleotide sequence ID" value="XM_022021049.1"/>
</dbReference>
<dbReference type="InParanoid" id="A0A1Y2GDR9"/>
<feature type="domain" description="Exonuclease" evidence="4">
    <location>
        <begin position="21"/>
        <end position="207"/>
    </location>
</feature>
<dbReference type="CDD" id="cd06133">
    <property type="entry name" value="ERI-1_3'hExo_like"/>
    <property type="match status" value="1"/>
</dbReference>
<dbReference type="Proteomes" id="UP000193648">
    <property type="component" value="Unassembled WGS sequence"/>
</dbReference>
<dbReference type="PANTHER" id="PTHR23044">
    <property type="entry name" value="3'-5' EXONUCLEASE ERI1-RELATED"/>
    <property type="match status" value="1"/>
</dbReference>
<feature type="non-terminal residue" evidence="5">
    <location>
        <position position="207"/>
    </location>
</feature>
<accession>A0A1Y2GDR9</accession>
<protein>
    <submittedName>
        <fullName evidence="5">Ribonuclease H-like domain-containing protein</fullName>
    </submittedName>
</protein>
<evidence type="ECO:0000313" key="6">
    <source>
        <dbReference type="Proteomes" id="UP000193648"/>
    </source>
</evidence>
<dbReference type="GeneID" id="33562893"/>
<sequence length="207" mass="23993">MSKPKAEATSKPLHRNSRYDYYLCFDVEATCEEGFSFEFPNEVIEFPVVLLDGLTFEIVDEFHSYVQPIHRPILSDFCKELTGISQETIDEAPTFVEVLALFEAWLTKHKIILDEDSLEFAISCNDNGPFDIRDFIAKQCLHSQIPRPSYFTRPYLDIRTRFRDFFDLIQWCNLEGMLTFLGLEFQGRQHSGICDARMVGLIAKELA</sequence>